<reference evidence="1" key="1">
    <citation type="submission" date="2014-11" db="EMBL/GenBank/DDBJ databases">
        <authorList>
            <person name="Amaro Gonzalez C."/>
        </authorList>
    </citation>
    <scope>NUCLEOTIDE SEQUENCE</scope>
</reference>
<protein>
    <submittedName>
        <fullName evidence="1">Uncharacterized protein</fullName>
    </submittedName>
</protein>
<sequence>MSVNLVCVIKHRLVVCNNNDYMTGTRLFMKVRNTALFSIYCSVTLTKQ</sequence>
<dbReference type="AlphaFoldDB" id="A0A0E9V191"/>
<evidence type="ECO:0000313" key="1">
    <source>
        <dbReference type="EMBL" id="JAH71023.1"/>
    </source>
</evidence>
<reference evidence="1" key="2">
    <citation type="journal article" date="2015" name="Fish Shellfish Immunol.">
        <title>Early steps in the European eel (Anguilla anguilla)-Vibrio vulnificus interaction in the gills: Role of the RtxA13 toxin.</title>
        <authorList>
            <person name="Callol A."/>
            <person name="Pajuelo D."/>
            <person name="Ebbesson L."/>
            <person name="Teles M."/>
            <person name="MacKenzie S."/>
            <person name="Amaro C."/>
        </authorList>
    </citation>
    <scope>NUCLEOTIDE SEQUENCE</scope>
</reference>
<accession>A0A0E9V191</accession>
<name>A0A0E9V191_ANGAN</name>
<proteinExistence type="predicted"/>
<dbReference type="EMBL" id="GBXM01037554">
    <property type="protein sequence ID" value="JAH71023.1"/>
    <property type="molecule type" value="Transcribed_RNA"/>
</dbReference>
<organism evidence="1">
    <name type="scientific">Anguilla anguilla</name>
    <name type="common">European freshwater eel</name>
    <name type="synonym">Muraena anguilla</name>
    <dbReference type="NCBI Taxonomy" id="7936"/>
    <lineage>
        <taxon>Eukaryota</taxon>
        <taxon>Metazoa</taxon>
        <taxon>Chordata</taxon>
        <taxon>Craniata</taxon>
        <taxon>Vertebrata</taxon>
        <taxon>Euteleostomi</taxon>
        <taxon>Actinopterygii</taxon>
        <taxon>Neopterygii</taxon>
        <taxon>Teleostei</taxon>
        <taxon>Anguilliformes</taxon>
        <taxon>Anguillidae</taxon>
        <taxon>Anguilla</taxon>
    </lineage>
</organism>